<evidence type="ECO:0000313" key="2">
    <source>
        <dbReference type="EMBL" id="KAB1062017.1"/>
    </source>
</evidence>
<proteinExistence type="predicted"/>
<dbReference type="CDD" id="cd16831">
    <property type="entry name" value="HemS-like_C"/>
    <property type="match status" value="1"/>
</dbReference>
<organism evidence="2 3">
    <name type="scientific">Salibacter halophilus</name>
    <dbReference type="NCBI Taxonomy" id="1803916"/>
    <lineage>
        <taxon>Bacteria</taxon>
        <taxon>Pseudomonadati</taxon>
        <taxon>Bacteroidota</taxon>
        <taxon>Flavobacteriia</taxon>
        <taxon>Flavobacteriales</taxon>
        <taxon>Salibacteraceae</taxon>
        <taxon>Salibacter</taxon>
    </lineage>
</organism>
<feature type="domain" description="Haemin-degrading HemS/ChuX" evidence="1">
    <location>
        <begin position="31"/>
        <end position="159"/>
    </location>
</feature>
<dbReference type="GO" id="GO:0006826">
    <property type="term" value="P:iron ion transport"/>
    <property type="evidence" value="ECO:0007669"/>
    <property type="project" value="InterPro"/>
</dbReference>
<accession>A0A6N6M3P7</accession>
<dbReference type="InterPro" id="IPR053733">
    <property type="entry name" value="Heme_Transport_Util_sf"/>
</dbReference>
<name>A0A6N6M3P7_9FLAO</name>
<dbReference type="Gene3D" id="3.40.1570.10">
    <property type="entry name" value="HemS/ChuS/ChuX like domains"/>
    <property type="match status" value="2"/>
</dbReference>
<dbReference type="RefSeq" id="WP_151170037.1">
    <property type="nucleotide sequence ID" value="NZ_WACR01000013.1"/>
</dbReference>
<dbReference type="EMBL" id="WACR01000013">
    <property type="protein sequence ID" value="KAB1062017.1"/>
    <property type="molecule type" value="Genomic_DNA"/>
</dbReference>
<gene>
    <name evidence="2" type="ORF">F3059_13145</name>
</gene>
<dbReference type="Proteomes" id="UP000435357">
    <property type="component" value="Unassembled WGS sequence"/>
</dbReference>
<dbReference type="OrthoDB" id="316630at2"/>
<dbReference type="AlphaFoldDB" id="A0A6N6M3P7"/>
<dbReference type="Pfam" id="PF05171">
    <property type="entry name" value="HemS"/>
    <property type="match status" value="2"/>
</dbReference>
<protein>
    <submittedName>
        <fullName evidence="2">Hemin-degrading factor</fullName>
    </submittedName>
</protein>
<keyword evidence="3" id="KW-1185">Reference proteome</keyword>
<sequence>MNTTATLKDQWKELIQTEPGLRIRNAASKLGVTEAELLATRVGEDVTLLKPEFQDILNEIESLGKVMALTRNNEVVHERKGEYLNPTLDNPHVGLFVGDDIDLRIFFASWKFAFAVTDDNGRMKRQSIQFFANDGEAVHKIYLTDKSDENAYQKLVEKYRAKDQESSIVVEPKKEKEVEKPDNEIDLASFRKGWTELNDTHHFFGLLKKHNLARKQALRLAPEGNYAVKMDKDAIKSILQKAVKNNVSIMVFVGNKGMIQIHTGEVKKLLERGPWYNVMDPDFNLHINMDGIVDAWVVRKPTEDGMVTAIECFNKDEDQVVQFFGKRKPGIPELESWREIVSEVESEHKLS</sequence>
<reference evidence="2 3" key="1">
    <citation type="submission" date="2019-09" db="EMBL/GenBank/DDBJ databases">
        <title>Genomes of Cryomorphaceae.</title>
        <authorList>
            <person name="Bowman J.P."/>
        </authorList>
    </citation>
    <scope>NUCLEOTIDE SEQUENCE [LARGE SCALE GENOMIC DNA]</scope>
    <source>
        <strain evidence="2 3">KCTC 52047</strain>
    </source>
</reference>
<evidence type="ECO:0000259" key="1">
    <source>
        <dbReference type="Pfam" id="PF05171"/>
    </source>
</evidence>
<dbReference type="CDD" id="cd16830">
    <property type="entry name" value="HemS-like_N"/>
    <property type="match status" value="1"/>
</dbReference>
<feature type="domain" description="Haemin-degrading HemS/ChuX" evidence="1">
    <location>
        <begin position="212"/>
        <end position="343"/>
    </location>
</feature>
<dbReference type="InterPro" id="IPR007845">
    <property type="entry name" value="HemS/ChuX_dom"/>
</dbReference>
<evidence type="ECO:0000313" key="3">
    <source>
        <dbReference type="Proteomes" id="UP000435357"/>
    </source>
</evidence>
<comment type="caution">
    <text evidence="2">The sequence shown here is derived from an EMBL/GenBank/DDBJ whole genome shotgun (WGS) entry which is preliminary data.</text>
</comment>
<dbReference type="SUPFAM" id="SSF144064">
    <property type="entry name" value="Heme iron utilization protein-like"/>
    <property type="match status" value="1"/>
</dbReference>